<reference evidence="3" key="1">
    <citation type="submission" date="2016-10" db="EMBL/GenBank/DDBJ databases">
        <authorList>
            <person name="Varghese N."/>
            <person name="Submissions S."/>
        </authorList>
    </citation>
    <scope>NUCLEOTIDE SEQUENCE [LARGE SCALE GENOMIC DNA]</scope>
    <source>
        <strain evidence="3">DSM 19315</strain>
    </source>
</reference>
<dbReference type="STRING" id="435880.SAMN04487988_107152"/>
<dbReference type="EMBL" id="FOPC01000007">
    <property type="protein sequence ID" value="SFG74445.1"/>
    <property type="molecule type" value="Genomic_DNA"/>
</dbReference>
<organism evidence="2 3">
    <name type="scientific">Algoriphagus hitonicola</name>
    <dbReference type="NCBI Taxonomy" id="435880"/>
    <lineage>
        <taxon>Bacteria</taxon>
        <taxon>Pseudomonadati</taxon>
        <taxon>Bacteroidota</taxon>
        <taxon>Cytophagia</taxon>
        <taxon>Cytophagales</taxon>
        <taxon>Cyclobacteriaceae</taxon>
        <taxon>Algoriphagus</taxon>
    </lineage>
</organism>
<gene>
    <name evidence="2" type="ORF">SAMN04487988_107152</name>
</gene>
<feature type="chain" id="PRO_5011750374" evidence="1">
    <location>
        <begin position="21"/>
        <end position="238"/>
    </location>
</feature>
<keyword evidence="1" id="KW-0732">Signal</keyword>
<proteinExistence type="predicted"/>
<accession>A0A1I2UB86</accession>
<sequence length="238" mass="28280">MRKFIFFWGLCLILTVSSQAQTVNENLANLDQYQAELPFFQELITGAQYPEPPRNHDGFPFLETRSFQNGGLTINRVFYPDVPLLYDIRYDQLVTFHPLFTQKLLINPDKIDAFVLSDERQFIKVKGNERYFYNRNGFYELLESGSYRLISKHYKEEKPAREVGEFVAYYVEYEDFFLEKEGEFFPIRKKKDAIKLLQIEKKAVREKLIKKGIYFNQNPRKFLISLVKLYNSSKPAMQ</sequence>
<protein>
    <submittedName>
        <fullName evidence="2">Uncharacterized protein</fullName>
    </submittedName>
</protein>
<dbReference type="AlphaFoldDB" id="A0A1I2UB86"/>
<name>A0A1I2UB86_9BACT</name>
<evidence type="ECO:0000313" key="2">
    <source>
        <dbReference type="EMBL" id="SFG74445.1"/>
    </source>
</evidence>
<feature type="signal peptide" evidence="1">
    <location>
        <begin position="1"/>
        <end position="20"/>
    </location>
</feature>
<evidence type="ECO:0000256" key="1">
    <source>
        <dbReference type="SAM" id="SignalP"/>
    </source>
</evidence>
<evidence type="ECO:0000313" key="3">
    <source>
        <dbReference type="Proteomes" id="UP000199642"/>
    </source>
</evidence>
<keyword evidence="3" id="KW-1185">Reference proteome</keyword>
<dbReference type="Proteomes" id="UP000199642">
    <property type="component" value="Unassembled WGS sequence"/>
</dbReference>